<keyword evidence="5" id="KW-0406">Ion transport</keyword>
<accession>A0A1W0XDR2</accession>
<dbReference type="GO" id="GO:0022848">
    <property type="term" value="F:acetylcholine-gated monoatomic cation-selective channel activity"/>
    <property type="evidence" value="ECO:0007669"/>
    <property type="project" value="InterPro"/>
</dbReference>
<dbReference type="PRINTS" id="PR00254">
    <property type="entry name" value="NICOTINICR"/>
</dbReference>
<evidence type="ECO:0000313" key="13">
    <source>
        <dbReference type="EMBL" id="OQV25615.1"/>
    </source>
</evidence>
<dbReference type="InterPro" id="IPR006202">
    <property type="entry name" value="Neur_chan_lig-bd"/>
</dbReference>
<feature type="chain" id="PRO_5010730743" evidence="11">
    <location>
        <begin position="21"/>
        <end position="174"/>
    </location>
</feature>
<protein>
    <submittedName>
        <fullName evidence="13">Acetylcholine receptor subunit alpha-like 1</fullName>
    </submittedName>
</protein>
<evidence type="ECO:0000256" key="1">
    <source>
        <dbReference type="ARBA" id="ARBA00022448"/>
    </source>
</evidence>
<keyword evidence="3" id="KW-0812">Transmembrane</keyword>
<keyword evidence="7 13" id="KW-0675">Receptor</keyword>
<keyword evidence="11" id="KW-0732">Signal</keyword>
<gene>
    <name evidence="13" type="ORF">BV898_00551</name>
</gene>
<keyword evidence="6" id="KW-0472">Membrane</keyword>
<dbReference type="AlphaFoldDB" id="A0A1W0XDR2"/>
<evidence type="ECO:0000256" key="6">
    <source>
        <dbReference type="ARBA" id="ARBA00023136"/>
    </source>
</evidence>
<evidence type="ECO:0000256" key="7">
    <source>
        <dbReference type="ARBA" id="ARBA00023170"/>
    </source>
</evidence>
<dbReference type="InterPro" id="IPR036734">
    <property type="entry name" value="Neur_chan_lig-bd_sf"/>
</dbReference>
<evidence type="ECO:0000256" key="11">
    <source>
        <dbReference type="SAM" id="SignalP"/>
    </source>
</evidence>
<dbReference type="Proteomes" id="UP000192578">
    <property type="component" value="Unassembled WGS sequence"/>
</dbReference>
<reference evidence="14" key="1">
    <citation type="submission" date="2017-01" db="EMBL/GenBank/DDBJ databases">
        <title>Comparative genomics of anhydrobiosis in the tardigrade Hypsibius dujardini.</title>
        <authorList>
            <person name="Yoshida Y."/>
            <person name="Koutsovoulos G."/>
            <person name="Laetsch D."/>
            <person name="Stevens L."/>
            <person name="Kumar S."/>
            <person name="Horikawa D."/>
            <person name="Ishino K."/>
            <person name="Komine S."/>
            <person name="Tomita M."/>
            <person name="Blaxter M."/>
            <person name="Arakawa K."/>
        </authorList>
    </citation>
    <scope>NUCLEOTIDE SEQUENCE [LARGE SCALE GENOMIC DNA]</scope>
    <source>
        <strain evidence="14">Z151</strain>
    </source>
</reference>
<dbReference type="InterPro" id="IPR002394">
    <property type="entry name" value="Nicotinic_acetylcholine_rcpt"/>
</dbReference>
<keyword evidence="2" id="KW-1003">Cell membrane</keyword>
<name>A0A1W0XDR2_HYPEX</name>
<dbReference type="SUPFAM" id="SSF63712">
    <property type="entry name" value="Nicotinic receptor ligand binding domain-like"/>
    <property type="match status" value="1"/>
</dbReference>
<dbReference type="FunFam" id="2.70.170.10:FF:000028">
    <property type="entry name" value="AcetylCholine Receptor"/>
    <property type="match status" value="1"/>
</dbReference>
<comment type="caution">
    <text evidence="13">The sequence shown here is derived from an EMBL/GenBank/DDBJ whole genome shotgun (WGS) entry which is preliminary data.</text>
</comment>
<proteinExistence type="predicted"/>
<dbReference type="GO" id="GO:0004888">
    <property type="term" value="F:transmembrane signaling receptor activity"/>
    <property type="evidence" value="ECO:0007669"/>
    <property type="project" value="InterPro"/>
</dbReference>
<dbReference type="Pfam" id="PF02931">
    <property type="entry name" value="Neur_chan_LBD"/>
    <property type="match status" value="1"/>
</dbReference>
<dbReference type="OrthoDB" id="5975154at2759"/>
<keyword evidence="4" id="KW-0770">Synapse</keyword>
<feature type="domain" description="Neurotransmitter-gated ion-channel ligand-binding" evidence="12">
    <location>
        <begin position="34"/>
        <end position="156"/>
    </location>
</feature>
<sequence>MRCNLLFLFVVGHCLELTPAQPNDPNKLPSSDGRRLFDSLMSGYNKLVRPVRNDTMSLDISLGIKLTQLIDVDEVDQVVQTNIWLRQEWNDYRLQWNPDEYGGMKTFQIPKDMLWIPDIVLYNNADGDYEITLKTKAVARWDGQIVWEPPAIYKMSLIVILVPSKRFGLNHYLG</sequence>
<evidence type="ECO:0000256" key="9">
    <source>
        <dbReference type="ARBA" id="ARBA00023303"/>
    </source>
</evidence>
<keyword evidence="14" id="KW-1185">Reference proteome</keyword>
<keyword evidence="1" id="KW-0813">Transport</keyword>
<evidence type="ECO:0000256" key="2">
    <source>
        <dbReference type="ARBA" id="ARBA00022475"/>
    </source>
</evidence>
<dbReference type="GO" id="GO:0045211">
    <property type="term" value="C:postsynaptic membrane"/>
    <property type="evidence" value="ECO:0007669"/>
    <property type="project" value="InterPro"/>
</dbReference>
<organism evidence="13 14">
    <name type="scientific">Hypsibius exemplaris</name>
    <name type="common">Freshwater tardigrade</name>
    <dbReference type="NCBI Taxonomy" id="2072580"/>
    <lineage>
        <taxon>Eukaryota</taxon>
        <taxon>Metazoa</taxon>
        <taxon>Ecdysozoa</taxon>
        <taxon>Tardigrada</taxon>
        <taxon>Eutardigrada</taxon>
        <taxon>Parachela</taxon>
        <taxon>Hypsibioidea</taxon>
        <taxon>Hypsibiidae</taxon>
        <taxon>Hypsibius</taxon>
    </lineage>
</organism>
<dbReference type="PRINTS" id="PR00252">
    <property type="entry name" value="NRIONCHANNEL"/>
</dbReference>
<dbReference type="Gene3D" id="2.70.170.10">
    <property type="entry name" value="Neurotransmitter-gated ion-channel ligand-binding domain"/>
    <property type="match status" value="1"/>
</dbReference>
<evidence type="ECO:0000256" key="8">
    <source>
        <dbReference type="ARBA" id="ARBA00023286"/>
    </source>
</evidence>
<comment type="subcellular location">
    <subcellularLocation>
        <location evidence="10">Synaptic cell membrane</location>
        <topology evidence="10">Multi-pass membrane protein</topology>
    </subcellularLocation>
</comment>
<evidence type="ECO:0000259" key="12">
    <source>
        <dbReference type="Pfam" id="PF02931"/>
    </source>
</evidence>
<evidence type="ECO:0000313" key="14">
    <source>
        <dbReference type="Proteomes" id="UP000192578"/>
    </source>
</evidence>
<evidence type="ECO:0000256" key="4">
    <source>
        <dbReference type="ARBA" id="ARBA00023018"/>
    </source>
</evidence>
<keyword evidence="8" id="KW-1071">Ligand-gated ion channel</keyword>
<evidence type="ECO:0000256" key="10">
    <source>
        <dbReference type="ARBA" id="ARBA00034099"/>
    </source>
</evidence>
<feature type="signal peptide" evidence="11">
    <location>
        <begin position="1"/>
        <end position="20"/>
    </location>
</feature>
<evidence type="ECO:0000256" key="3">
    <source>
        <dbReference type="ARBA" id="ARBA00022692"/>
    </source>
</evidence>
<evidence type="ECO:0000256" key="5">
    <source>
        <dbReference type="ARBA" id="ARBA00023065"/>
    </source>
</evidence>
<dbReference type="EMBL" id="MTYJ01000002">
    <property type="protein sequence ID" value="OQV25615.1"/>
    <property type="molecule type" value="Genomic_DNA"/>
</dbReference>
<dbReference type="InterPro" id="IPR006201">
    <property type="entry name" value="Neur_channel"/>
</dbReference>
<dbReference type="PANTHER" id="PTHR18945">
    <property type="entry name" value="NEUROTRANSMITTER GATED ION CHANNEL"/>
    <property type="match status" value="1"/>
</dbReference>
<keyword evidence="9" id="KW-0407">Ion channel</keyword>